<keyword evidence="3" id="KW-0687">Ribonucleoprotein</keyword>
<gene>
    <name evidence="3" type="primary">rps7</name>
</gene>
<keyword evidence="1" id="KW-1133">Transmembrane helix</keyword>
<keyword evidence="3" id="KW-0934">Plastid</keyword>
<feature type="domain" description="Small ribosomal subunit protein uS7" evidence="2">
    <location>
        <begin position="4"/>
        <end position="71"/>
    </location>
</feature>
<sequence length="119" mass="14718">MYIEYDPIYKSQLIIILIKLIIKNGKKSLSYKIVYKIMNKIKKKTNKNPIFILYKIIHIIEPYIIIKYLNYKEMKSIKRKKIFVRQLLKLSRRYKNKNIILRFSFELFNKKFIKKIKRV</sequence>
<reference evidence="3" key="1">
    <citation type="submission" date="2020-07" db="EMBL/GenBank/DDBJ databases">
        <title>Plastomes in the holoparasitic family Balanophoraceae: extremely high AT content, severe gene content reduction, and two independent genetic code changes.</title>
        <authorList>
            <person name="Ceriotti L.F."/>
            <person name="Roulet M.E."/>
            <person name="Sanchez-Puerta M.V."/>
        </authorList>
    </citation>
    <scope>NUCLEOTIDE SEQUENCE</scope>
    <source>
        <tissue evidence="3">Tuber</tissue>
    </source>
</reference>
<evidence type="ECO:0000256" key="1">
    <source>
        <dbReference type="SAM" id="Phobius"/>
    </source>
</evidence>
<organism evidence="3">
    <name type="scientific">Ombrophytum subterraneum</name>
    <dbReference type="NCBI Taxonomy" id="50155"/>
    <lineage>
        <taxon>Eukaryota</taxon>
        <taxon>Viridiplantae</taxon>
        <taxon>Streptophyta</taxon>
        <taxon>Embryophyta</taxon>
        <taxon>Tracheophyta</taxon>
        <taxon>Spermatophyta</taxon>
        <taxon>Magnoliopsida</taxon>
        <taxon>eudicotyledons</taxon>
        <taxon>Gunneridae</taxon>
        <taxon>Pentapetalae</taxon>
        <taxon>Santalales</taxon>
        <taxon>Balanophoraceae</taxon>
        <taxon>Ombrophytum</taxon>
    </lineage>
</organism>
<accession>A0A8E7IWK1</accession>
<evidence type="ECO:0000313" key="3">
    <source>
        <dbReference type="EMBL" id="QVX31434.1"/>
    </source>
</evidence>
<geneLocation type="plastid" evidence="3"/>
<dbReference type="Pfam" id="PF00177">
    <property type="entry name" value="Ribosomal_S7"/>
    <property type="match status" value="1"/>
</dbReference>
<proteinExistence type="predicted"/>
<dbReference type="InterPro" id="IPR023798">
    <property type="entry name" value="Ribosomal_uS7_dom"/>
</dbReference>
<feature type="transmembrane region" description="Helical" evidence="1">
    <location>
        <begin position="52"/>
        <end position="71"/>
    </location>
</feature>
<dbReference type="AlphaFoldDB" id="A0A8E7IWK1"/>
<dbReference type="GO" id="GO:0005840">
    <property type="term" value="C:ribosome"/>
    <property type="evidence" value="ECO:0007669"/>
    <property type="project" value="UniProtKB-KW"/>
</dbReference>
<keyword evidence="3" id="KW-0689">Ribosomal protein</keyword>
<protein>
    <submittedName>
        <fullName evidence="3">Ribosomal protein S7</fullName>
    </submittedName>
</protein>
<evidence type="ECO:0000259" key="2">
    <source>
        <dbReference type="Pfam" id="PF00177"/>
    </source>
</evidence>
<dbReference type="EMBL" id="MT834847">
    <property type="protein sequence ID" value="QVX31434.1"/>
    <property type="molecule type" value="Genomic_DNA"/>
</dbReference>
<name>A0A8E7IWK1_9MAGN</name>
<keyword evidence="1" id="KW-0812">Transmembrane</keyword>
<keyword evidence="1" id="KW-0472">Membrane</keyword>